<accession>W0RKV5</accession>
<gene>
    <name evidence="1" type="ORF">J421_4152</name>
</gene>
<evidence type="ECO:0000313" key="2">
    <source>
        <dbReference type="Proteomes" id="UP000019151"/>
    </source>
</evidence>
<organism evidence="1 2">
    <name type="scientific">Gemmatirosa kalamazoonensis</name>
    <dbReference type="NCBI Taxonomy" id="861299"/>
    <lineage>
        <taxon>Bacteria</taxon>
        <taxon>Pseudomonadati</taxon>
        <taxon>Gemmatimonadota</taxon>
        <taxon>Gemmatimonadia</taxon>
        <taxon>Gemmatimonadales</taxon>
        <taxon>Gemmatimonadaceae</taxon>
        <taxon>Gemmatirosa</taxon>
    </lineage>
</organism>
<dbReference type="EMBL" id="CP007128">
    <property type="protein sequence ID" value="AHG91689.1"/>
    <property type="molecule type" value="Genomic_DNA"/>
</dbReference>
<dbReference type="RefSeq" id="WP_025413132.1">
    <property type="nucleotide sequence ID" value="NZ_CP007128.1"/>
</dbReference>
<dbReference type="InParanoid" id="W0RKV5"/>
<dbReference type="HOGENOM" id="CLU_865341_0_0_0"/>
<protein>
    <recommendedName>
        <fullName evidence="3">Lipoprotein</fullName>
    </recommendedName>
</protein>
<reference evidence="1 2" key="1">
    <citation type="journal article" date="2014" name="Genome Announc.">
        <title>Genome Sequence and Methylome of Soil Bacterium Gemmatirosa kalamazoonensis KBS708T, a Member of the Rarely Cultivated Gemmatimonadetes Phylum.</title>
        <authorList>
            <person name="Debruyn J.M."/>
            <person name="Radosevich M."/>
            <person name="Wommack K.E."/>
            <person name="Polson S.W."/>
            <person name="Hauser L.J."/>
            <person name="Fawaz M.N."/>
            <person name="Korlach J."/>
            <person name="Tsai Y.C."/>
        </authorList>
    </citation>
    <scope>NUCLEOTIDE SEQUENCE [LARGE SCALE GENOMIC DNA]</scope>
    <source>
        <strain evidence="1 2">KBS708</strain>
    </source>
</reference>
<proteinExistence type="predicted"/>
<dbReference type="AlphaFoldDB" id="W0RKV5"/>
<keyword evidence="2" id="KW-1185">Reference proteome</keyword>
<name>W0RKV5_9BACT</name>
<dbReference type="KEGG" id="gba:J421_4152"/>
<dbReference type="Proteomes" id="UP000019151">
    <property type="component" value="Chromosome"/>
</dbReference>
<sequence>MTSKILRRAVAAGALGTAACHTFVLREATVAPEPAPVTRVDVAGSDTTYVLRTSGYALLSRDRRLLWTHTTLDDAAHRYRALFGATPPAIAVRVDSAPVAAGDAWNGLPLVAVRVAPPDPKRVMPGEESAREVPQVAVRAAQTWVRALGVPAGAWWLEVGATRLVADPAARVAAIAQAADAGDRTSLAALLAAPRPAVDEMVATSPTRYDDVRARNVGSGAYGAYGTDGSAQPRADRLPVYRGPALPSQAAALLLFLRDRDSAFVAELPARLRAGASLPELLARSDALPHTVDAFDVEWRRWLKARAAGKATRPPNASRAR</sequence>
<evidence type="ECO:0000313" key="1">
    <source>
        <dbReference type="EMBL" id="AHG91689.1"/>
    </source>
</evidence>
<evidence type="ECO:0008006" key="3">
    <source>
        <dbReference type="Google" id="ProtNLM"/>
    </source>
</evidence>
<dbReference type="PROSITE" id="PS51257">
    <property type="entry name" value="PROKAR_LIPOPROTEIN"/>
    <property type="match status" value="1"/>
</dbReference>